<evidence type="ECO:0000313" key="2">
    <source>
        <dbReference type="Proteomes" id="UP000667802"/>
    </source>
</evidence>
<evidence type="ECO:0008006" key="3">
    <source>
        <dbReference type="Google" id="ProtNLM"/>
    </source>
</evidence>
<name>A0AAP5I734_9CYAN</name>
<comment type="caution">
    <text evidence="1">The sequence shown here is derived from an EMBL/GenBank/DDBJ whole genome shotgun (WGS) entry which is preliminary data.</text>
</comment>
<gene>
    <name evidence="1" type="ORF">G7B40_015975</name>
</gene>
<keyword evidence="2" id="KW-1185">Reference proteome</keyword>
<dbReference type="AlphaFoldDB" id="A0AAP5I734"/>
<sequence>MAYSDFTTVNKATKAFNLEIIEQGLFFLQEAPPIQPSHLLSEILTENLPLAIATGTEKARSELLISPILVELRRNFQRKISLFSGESFDVDPSLGLNGVCDFLVGGSPVQSEIEEPVLVIVEAKKGDLKTGLGQCIAEMVAAQIFNESSNINAIYGVVTTGTLWRFLSLKKKEVFIDLVEYPLPPVDKILGILTIILNSFKLVDNNTVD</sequence>
<accession>A0AAP5I734</accession>
<evidence type="ECO:0000313" key="1">
    <source>
        <dbReference type="EMBL" id="MDR9896051.1"/>
    </source>
</evidence>
<proteinExistence type="predicted"/>
<organism evidence="1 2">
    <name type="scientific">Aetokthonos hydrillicola Thurmond2011</name>
    <dbReference type="NCBI Taxonomy" id="2712845"/>
    <lineage>
        <taxon>Bacteria</taxon>
        <taxon>Bacillati</taxon>
        <taxon>Cyanobacteriota</taxon>
        <taxon>Cyanophyceae</taxon>
        <taxon>Nostocales</taxon>
        <taxon>Hapalosiphonaceae</taxon>
        <taxon>Aetokthonos</taxon>
    </lineage>
</organism>
<dbReference type="Proteomes" id="UP000667802">
    <property type="component" value="Unassembled WGS sequence"/>
</dbReference>
<dbReference type="EMBL" id="JAALHA020000007">
    <property type="protein sequence ID" value="MDR9896051.1"/>
    <property type="molecule type" value="Genomic_DNA"/>
</dbReference>
<protein>
    <recommendedName>
        <fullName evidence="3">Type I restriction enzyme R protein N-terminal domain-containing protein</fullName>
    </recommendedName>
</protein>
<dbReference type="RefSeq" id="WP_208340121.1">
    <property type="nucleotide sequence ID" value="NZ_CAWQFN010000602.1"/>
</dbReference>
<reference evidence="2" key="1">
    <citation type="journal article" date="2021" name="Science">
        <title>Hunting the eagle killer: A cyanobacterial neurotoxin causes vacuolar myelinopathy.</title>
        <authorList>
            <person name="Breinlinger S."/>
            <person name="Phillips T.J."/>
            <person name="Haram B.N."/>
            <person name="Mares J."/>
            <person name="Martinez Yerena J.A."/>
            <person name="Hrouzek P."/>
            <person name="Sobotka R."/>
            <person name="Henderson W.M."/>
            <person name="Schmieder P."/>
            <person name="Williams S.M."/>
            <person name="Lauderdale J.D."/>
            <person name="Wilde H.D."/>
            <person name="Gerrin W."/>
            <person name="Kust A."/>
            <person name="Washington J.W."/>
            <person name="Wagner C."/>
            <person name="Geier B."/>
            <person name="Liebeke M."/>
            <person name="Enke H."/>
            <person name="Niedermeyer T.H.J."/>
            <person name="Wilde S.B."/>
        </authorList>
    </citation>
    <scope>NUCLEOTIDE SEQUENCE [LARGE SCALE GENOMIC DNA]</scope>
    <source>
        <strain evidence="2">Thurmond2011</strain>
    </source>
</reference>